<proteinExistence type="predicted"/>
<sequence>MDKLRFCEGTYQQYQPSEVTSEYLYRKYTTTPSDAWILTRVYPSFMSEAFDSSFGARCMRYIRMCAGGDERGSRPRRGVESRV</sequence>
<organism evidence="1 2">
    <name type="scientific">Eumeta variegata</name>
    <name type="common">Bagworm moth</name>
    <name type="synonym">Eumeta japonica</name>
    <dbReference type="NCBI Taxonomy" id="151549"/>
    <lineage>
        <taxon>Eukaryota</taxon>
        <taxon>Metazoa</taxon>
        <taxon>Ecdysozoa</taxon>
        <taxon>Arthropoda</taxon>
        <taxon>Hexapoda</taxon>
        <taxon>Insecta</taxon>
        <taxon>Pterygota</taxon>
        <taxon>Neoptera</taxon>
        <taxon>Endopterygota</taxon>
        <taxon>Lepidoptera</taxon>
        <taxon>Glossata</taxon>
        <taxon>Ditrysia</taxon>
        <taxon>Tineoidea</taxon>
        <taxon>Psychidae</taxon>
        <taxon>Oiketicinae</taxon>
        <taxon>Eumeta</taxon>
    </lineage>
</organism>
<reference evidence="1 2" key="1">
    <citation type="journal article" date="2019" name="Commun. Biol.">
        <title>The bagworm genome reveals a unique fibroin gene that provides high tensile strength.</title>
        <authorList>
            <person name="Kono N."/>
            <person name="Nakamura H."/>
            <person name="Ohtoshi R."/>
            <person name="Tomita M."/>
            <person name="Numata K."/>
            <person name="Arakawa K."/>
        </authorList>
    </citation>
    <scope>NUCLEOTIDE SEQUENCE [LARGE SCALE GENOMIC DNA]</scope>
</reference>
<evidence type="ECO:0000313" key="1">
    <source>
        <dbReference type="EMBL" id="GBP47980.1"/>
    </source>
</evidence>
<dbReference type="AlphaFoldDB" id="A0A4C1WAS4"/>
<protein>
    <submittedName>
        <fullName evidence="1">Uncharacterized protein</fullName>
    </submittedName>
</protein>
<gene>
    <name evidence="1" type="ORF">EVAR_40404_1</name>
</gene>
<keyword evidence="2" id="KW-1185">Reference proteome</keyword>
<accession>A0A4C1WAS4</accession>
<comment type="caution">
    <text evidence="1">The sequence shown here is derived from an EMBL/GenBank/DDBJ whole genome shotgun (WGS) entry which is preliminary data.</text>
</comment>
<name>A0A4C1WAS4_EUMVA</name>
<evidence type="ECO:0000313" key="2">
    <source>
        <dbReference type="Proteomes" id="UP000299102"/>
    </source>
</evidence>
<dbReference type="EMBL" id="BGZK01000514">
    <property type="protein sequence ID" value="GBP47980.1"/>
    <property type="molecule type" value="Genomic_DNA"/>
</dbReference>
<dbReference type="Proteomes" id="UP000299102">
    <property type="component" value="Unassembled WGS sequence"/>
</dbReference>